<reference evidence="2 3" key="1">
    <citation type="journal article" date="2013" name="Genome Announc.">
        <title>Complete Genome Sequence of the Carbazole Degrader Pseudomonas resinovorans Strain CA10 (NBRC 106553).</title>
        <authorList>
            <person name="Shintani M."/>
            <person name="Hosoyama A."/>
            <person name="Ohji S."/>
            <person name="Tsuchikane K."/>
            <person name="Takarada H."/>
            <person name="Yamazoe A."/>
            <person name="Fujita N."/>
            <person name="Nojiri H."/>
        </authorList>
    </citation>
    <scope>NUCLEOTIDE SEQUENCE [LARGE SCALE GENOMIC DNA]</scope>
    <source>
        <strain evidence="2 3">NBRC 106553</strain>
    </source>
</reference>
<keyword evidence="3" id="KW-1185">Reference proteome</keyword>
<protein>
    <submittedName>
        <fullName evidence="2">Uncharacterized protein</fullName>
    </submittedName>
</protein>
<dbReference type="STRING" id="1245471.PCA10_31240"/>
<evidence type="ECO:0000313" key="2">
    <source>
        <dbReference type="EMBL" id="BAN48856.1"/>
    </source>
</evidence>
<keyword evidence="1" id="KW-0732">Signal</keyword>
<sequence>MNIARRQLPSALLACAGFVAVAASGAATALTLFPRRAAQLLVPIAGTLSTDLDDIPLKGVARINSTTFSDPDLGGPPGVILMIDFVAVVGISRKTRTAYFAHGENRVVRELRSSDQLELTFPITPLNASATKVALPVQANFQLAFDVGNGVLLSATATLSNPTF</sequence>
<dbReference type="Proteomes" id="UP000015503">
    <property type="component" value="Chromosome"/>
</dbReference>
<feature type="signal peptide" evidence="1">
    <location>
        <begin position="1"/>
        <end position="22"/>
    </location>
</feature>
<gene>
    <name evidence="2" type="ORF">PCA10_31240</name>
</gene>
<name>S6AWC3_METRE</name>
<dbReference type="AlphaFoldDB" id="S6AWC3"/>
<organism evidence="2 3">
    <name type="scientific">Metapseudomonas resinovorans NBRC 106553</name>
    <dbReference type="NCBI Taxonomy" id="1245471"/>
    <lineage>
        <taxon>Bacteria</taxon>
        <taxon>Pseudomonadati</taxon>
        <taxon>Pseudomonadota</taxon>
        <taxon>Gammaproteobacteria</taxon>
        <taxon>Pseudomonadales</taxon>
        <taxon>Pseudomonadaceae</taxon>
        <taxon>Metapseudomonas</taxon>
    </lineage>
</organism>
<evidence type="ECO:0000313" key="3">
    <source>
        <dbReference type="Proteomes" id="UP000015503"/>
    </source>
</evidence>
<dbReference type="OrthoDB" id="6884249at2"/>
<dbReference type="EMBL" id="AP013068">
    <property type="protein sequence ID" value="BAN48856.1"/>
    <property type="molecule type" value="Genomic_DNA"/>
</dbReference>
<evidence type="ECO:0000256" key="1">
    <source>
        <dbReference type="SAM" id="SignalP"/>
    </source>
</evidence>
<dbReference type="PATRIC" id="fig|1245471.3.peg.3150"/>
<accession>S6AWC3</accession>
<dbReference type="RefSeq" id="WP_016493002.1">
    <property type="nucleotide sequence ID" value="NC_021499.1"/>
</dbReference>
<dbReference type="HOGENOM" id="CLU_1617590_0_0_6"/>
<dbReference type="KEGG" id="pre:PCA10_31240"/>
<feature type="chain" id="PRO_5004536539" evidence="1">
    <location>
        <begin position="23"/>
        <end position="164"/>
    </location>
</feature>
<proteinExistence type="predicted"/>